<dbReference type="EMBL" id="BMAV01010569">
    <property type="protein sequence ID" value="GFY55773.1"/>
    <property type="molecule type" value="Genomic_DNA"/>
</dbReference>
<gene>
    <name evidence="1" type="ORF">TNIN_160651</name>
</gene>
<proteinExistence type="predicted"/>
<evidence type="ECO:0000313" key="2">
    <source>
        <dbReference type="Proteomes" id="UP000886998"/>
    </source>
</evidence>
<dbReference type="Proteomes" id="UP000886998">
    <property type="component" value="Unassembled WGS sequence"/>
</dbReference>
<accession>A0A8X7C6J2</accession>
<comment type="caution">
    <text evidence="1">The sequence shown here is derived from an EMBL/GenBank/DDBJ whole genome shotgun (WGS) entry which is preliminary data.</text>
</comment>
<evidence type="ECO:0000313" key="1">
    <source>
        <dbReference type="EMBL" id="GFY55773.1"/>
    </source>
</evidence>
<dbReference type="AlphaFoldDB" id="A0A8X7C6J2"/>
<reference evidence="1" key="1">
    <citation type="submission" date="2020-08" db="EMBL/GenBank/DDBJ databases">
        <title>Multicomponent nature underlies the extraordinary mechanical properties of spider dragline silk.</title>
        <authorList>
            <person name="Kono N."/>
            <person name="Nakamura H."/>
            <person name="Mori M."/>
            <person name="Yoshida Y."/>
            <person name="Ohtoshi R."/>
            <person name="Malay A.D."/>
            <person name="Moran D.A.P."/>
            <person name="Tomita M."/>
            <person name="Numata K."/>
            <person name="Arakawa K."/>
        </authorList>
    </citation>
    <scope>NUCLEOTIDE SEQUENCE</scope>
</reference>
<organism evidence="1 2">
    <name type="scientific">Trichonephila inaurata madagascariensis</name>
    <dbReference type="NCBI Taxonomy" id="2747483"/>
    <lineage>
        <taxon>Eukaryota</taxon>
        <taxon>Metazoa</taxon>
        <taxon>Ecdysozoa</taxon>
        <taxon>Arthropoda</taxon>
        <taxon>Chelicerata</taxon>
        <taxon>Arachnida</taxon>
        <taxon>Araneae</taxon>
        <taxon>Araneomorphae</taxon>
        <taxon>Entelegynae</taxon>
        <taxon>Araneoidea</taxon>
        <taxon>Nephilidae</taxon>
        <taxon>Trichonephila</taxon>
        <taxon>Trichonephila inaurata</taxon>
    </lineage>
</organism>
<sequence length="112" mass="13153">MPTPSKKERLCRDSQIAGAWSIEISFLALELFLWVRFVVYAQFISETMQSSENGSSILRKKYAQREVQWWGQSSYCDSLQWPFREGYALGISNRQSLVHEDFKSSLVFYIRI</sequence>
<name>A0A8X7C6J2_9ARAC</name>
<protein>
    <submittedName>
        <fullName evidence="1">Uncharacterized protein</fullName>
    </submittedName>
</protein>
<keyword evidence="2" id="KW-1185">Reference proteome</keyword>